<dbReference type="AlphaFoldDB" id="A0A7V3RI87"/>
<comment type="caution">
    <text evidence="5">The sequence shown here is derived from an EMBL/GenBank/DDBJ whole genome shotgun (WGS) entry which is preliminary data.</text>
</comment>
<accession>A0A7V3RI87</accession>
<evidence type="ECO:0000256" key="2">
    <source>
        <dbReference type="ARBA" id="ARBA00022679"/>
    </source>
</evidence>
<dbReference type="Gene3D" id="3.40.718.10">
    <property type="entry name" value="Isopropylmalate Dehydrogenase"/>
    <property type="match status" value="1"/>
</dbReference>
<dbReference type="Pfam" id="PF01515">
    <property type="entry name" value="PTA_PTB"/>
    <property type="match status" value="1"/>
</dbReference>
<keyword evidence="3" id="KW-0012">Acyltransferase</keyword>
<sequence>MQNFKELLAFAKKKDKKVCVVVKAEDEPVLEGINLAMEQGLLEYVYLTGAEEIIKGLIKKVNLDLRNAEIIDITDEQECLKTGLSIVRQKGDLLMKGMISTSTFLKGVLDKEYGLRTGKILSHIAVLEIHGYHKLLFMSDGGMNPKLDLKTRIDIINNAIWLMNRLGISKPKIALVASSEAVHPDMPETVDAVEIVRMNKNGEIKDAIIEGPFGFDVAVSKEAAEHKKIKSEISGDVDFILMPNISAGNIWAKGLIYFAKAKAAGIVAGASKPVVLLSRADDAETKLHSIALGVAVSG</sequence>
<dbReference type="PIRSF" id="PIRSF000428">
    <property type="entry name" value="P_Ac_trans"/>
    <property type="match status" value="1"/>
</dbReference>
<comment type="similarity">
    <text evidence="1">Belongs to the phosphate acetyltransferase and butyryltransferase family.</text>
</comment>
<dbReference type="EMBL" id="DTOZ01000169">
    <property type="protein sequence ID" value="HGE78705.1"/>
    <property type="molecule type" value="Genomic_DNA"/>
</dbReference>
<evidence type="ECO:0000313" key="5">
    <source>
        <dbReference type="EMBL" id="HGE78705.1"/>
    </source>
</evidence>
<dbReference type="InterPro" id="IPR050500">
    <property type="entry name" value="Phos_Acetyltrans/Butyryltrans"/>
</dbReference>
<evidence type="ECO:0000259" key="4">
    <source>
        <dbReference type="Pfam" id="PF01515"/>
    </source>
</evidence>
<evidence type="ECO:0000256" key="1">
    <source>
        <dbReference type="ARBA" id="ARBA00005656"/>
    </source>
</evidence>
<gene>
    <name evidence="5" type="ORF">ENX68_06905</name>
</gene>
<reference evidence="5" key="1">
    <citation type="journal article" date="2020" name="mSystems">
        <title>Genome- and Community-Level Interaction Insights into Carbon Utilization and Element Cycling Functions of Hydrothermarchaeota in Hydrothermal Sediment.</title>
        <authorList>
            <person name="Zhou Z."/>
            <person name="Liu Y."/>
            <person name="Xu W."/>
            <person name="Pan J."/>
            <person name="Luo Z.H."/>
            <person name="Li M."/>
        </authorList>
    </citation>
    <scope>NUCLEOTIDE SEQUENCE [LARGE SCALE GENOMIC DNA]</scope>
    <source>
        <strain evidence="5">SpSt-961</strain>
    </source>
</reference>
<proteinExistence type="inferred from homology"/>
<protein>
    <submittedName>
        <fullName evidence="5">Phosphate butyryltransferase</fullName>
    </submittedName>
</protein>
<organism evidence="5">
    <name type="scientific">candidate division WOR-3 bacterium</name>
    <dbReference type="NCBI Taxonomy" id="2052148"/>
    <lineage>
        <taxon>Bacteria</taxon>
        <taxon>Bacteria division WOR-3</taxon>
    </lineage>
</organism>
<dbReference type="PANTHER" id="PTHR43356:SF2">
    <property type="entry name" value="PHOSPHATE ACETYLTRANSFERASE"/>
    <property type="match status" value="1"/>
</dbReference>
<keyword evidence="2 5" id="KW-0808">Transferase</keyword>
<dbReference type="GO" id="GO:0016746">
    <property type="term" value="F:acyltransferase activity"/>
    <property type="evidence" value="ECO:0007669"/>
    <property type="project" value="UniProtKB-KW"/>
</dbReference>
<dbReference type="InterPro" id="IPR002505">
    <property type="entry name" value="PTA_PTB"/>
</dbReference>
<feature type="domain" description="Phosphate acetyl/butaryl transferase" evidence="4">
    <location>
        <begin position="88"/>
        <end position="292"/>
    </location>
</feature>
<name>A0A7V3RI87_UNCW3</name>
<dbReference type="InterPro" id="IPR012147">
    <property type="entry name" value="P_Ac_Bu_trans"/>
</dbReference>
<dbReference type="SUPFAM" id="SSF53659">
    <property type="entry name" value="Isocitrate/Isopropylmalate dehydrogenase-like"/>
    <property type="match status" value="1"/>
</dbReference>
<evidence type="ECO:0000256" key="3">
    <source>
        <dbReference type="ARBA" id="ARBA00023315"/>
    </source>
</evidence>
<dbReference type="PANTHER" id="PTHR43356">
    <property type="entry name" value="PHOSPHATE ACETYLTRANSFERASE"/>
    <property type="match status" value="1"/>
</dbReference>